<evidence type="ECO:0000313" key="2">
    <source>
        <dbReference type="EMBL" id="PTM99054.1"/>
    </source>
</evidence>
<evidence type="ECO:0000313" key="3">
    <source>
        <dbReference type="Proteomes" id="UP000241247"/>
    </source>
</evidence>
<sequence>MCARMKCAAMALRSERLSVSPRLRLRGEPVDQAEALVLAEPIVLNPHPAGAFLSERMRLPVRHISVSSTQPGAFVAFPYDRATVEQFRESFPRARWDDERRSWFVPGKTADQRIARWIDRQTSGLDAFADDKGRDAYDFEPIVSQYLEVADDLRVRTPYSKTAIQELRQVPWAHWDETHRLWRVPFRSYEDLRRRWPIIEAAAQRNEPEVRRMRRMTMHGSEDERRARMLASERRRRRYPIPSVFPPPLGRPVSTERYGIVLFTDLSGELVTTDFSSFYPHLANSLMDFIWASWRLPSLKELVSTWPARSEPDRRLGWWLPTLAELRLARKLARSRERRRSTAPLGRSHQPRHS</sequence>
<organism evidence="2 3">
    <name type="scientific">Mycoplana dimorpha</name>
    <dbReference type="NCBI Taxonomy" id="28320"/>
    <lineage>
        <taxon>Bacteria</taxon>
        <taxon>Pseudomonadati</taxon>
        <taxon>Pseudomonadota</taxon>
        <taxon>Alphaproteobacteria</taxon>
        <taxon>Hyphomicrobiales</taxon>
        <taxon>Rhizobiaceae</taxon>
        <taxon>Mycoplana</taxon>
    </lineage>
</organism>
<gene>
    <name evidence="2" type="ORF">C7449_101725</name>
</gene>
<evidence type="ECO:0008006" key="4">
    <source>
        <dbReference type="Google" id="ProtNLM"/>
    </source>
</evidence>
<name>A0A2T5BJ84_MYCDI</name>
<keyword evidence="3" id="KW-1185">Reference proteome</keyword>
<accession>A0A2T5BJ84</accession>
<feature type="region of interest" description="Disordered" evidence="1">
    <location>
        <begin position="335"/>
        <end position="354"/>
    </location>
</feature>
<dbReference type="Proteomes" id="UP000241247">
    <property type="component" value="Unassembled WGS sequence"/>
</dbReference>
<proteinExistence type="predicted"/>
<dbReference type="EMBL" id="PZZZ01000001">
    <property type="protein sequence ID" value="PTM99054.1"/>
    <property type="molecule type" value="Genomic_DNA"/>
</dbReference>
<comment type="caution">
    <text evidence="2">The sequence shown here is derived from an EMBL/GenBank/DDBJ whole genome shotgun (WGS) entry which is preliminary data.</text>
</comment>
<protein>
    <recommendedName>
        <fullName evidence="4">HARP domain-containing protein</fullName>
    </recommendedName>
</protein>
<evidence type="ECO:0000256" key="1">
    <source>
        <dbReference type="SAM" id="MobiDB-lite"/>
    </source>
</evidence>
<reference evidence="2 3" key="1">
    <citation type="submission" date="2018-04" db="EMBL/GenBank/DDBJ databases">
        <title>Genomic Encyclopedia of Type Strains, Phase IV (KMG-IV): sequencing the most valuable type-strain genomes for metagenomic binning, comparative biology and taxonomic classification.</title>
        <authorList>
            <person name="Goeker M."/>
        </authorList>
    </citation>
    <scope>NUCLEOTIDE SEQUENCE [LARGE SCALE GENOMIC DNA]</scope>
    <source>
        <strain evidence="2 3">DSM 7138</strain>
    </source>
</reference>
<dbReference type="AlphaFoldDB" id="A0A2T5BJ84"/>